<dbReference type="RefSeq" id="WP_127689441.1">
    <property type="nucleotide sequence ID" value="NZ_RZUL01000001.1"/>
</dbReference>
<reference evidence="1 2" key="1">
    <citation type="submission" date="2019-01" db="EMBL/GenBank/DDBJ databases">
        <authorList>
            <person name="Chen W.-M."/>
        </authorList>
    </citation>
    <scope>NUCLEOTIDE SEQUENCE [LARGE SCALE GENOMIC DNA]</scope>
    <source>
        <strain evidence="1 2">TLA-22</strain>
    </source>
</reference>
<dbReference type="OrthoDB" id="7192139at2"/>
<name>A0A437JD96_9SPHN</name>
<dbReference type="AlphaFoldDB" id="A0A437JD96"/>
<evidence type="ECO:0000313" key="1">
    <source>
        <dbReference type="EMBL" id="RVT43906.1"/>
    </source>
</evidence>
<sequence length="215" mass="24040">MNAPANRPLIVTDCDEVLLHMVVPFRQWLDEAHGIHFDMQGQAFADALRHKDSGDLVEKELVWTLLNAFFATEMHRQQPIAGAIESLARLSRVADIEVLTNIGEQAHAGRVEQLRRFGLDHPVHWNQGGKGAPLARIVARHQPPVAIFVDDLGVHHQSVAKHAPDVWRLHMIGEPEIAQVVPQDPHAHARIDDWARAEAWIMARFDAAEPAPSTI</sequence>
<keyword evidence="1" id="KW-0378">Hydrolase</keyword>
<organism evidence="1 2">
    <name type="scientific">Sphingobium algorifonticola</name>
    <dbReference type="NCBI Taxonomy" id="2008318"/>
    <lineage>
        <taxon>Bacteria</taxon>
        <taxon>Pseudomonadati</taxon>
        <taxon>Pseudomonadota</taxon>
        <taxon>Alphaproteobacteria</taxon>
        <taxon>Sphingomonadales</taxon>
        <taxon>Sphingomonadaceae</taxon>
        <taxon>Sphingobium</taxon>
    </lineage>
</organism>
<dbReference type="InterPro" id="IPR036412">
    <property type="entry name" value="HAD-like_sf"/>
</dbReference>
<evidence type="ECO:0000313" key="2">
    <source>
        <dbReference type="Proteomes" id="UP000282977"/>
    </source>
</evidence>
<protein>
    <submittedName>
        <fullName evidence="1">HAD family hydrolase</fullName>
    </submittedName>
</protein>
<dbReference type="GO" id="GO:0016787">
    <property type="term" value="F:hydrolase activity"/>
    <property type="evidence" value="ECO:0007669"/>
    <property type="project" value="UniProtKB-KW"/>
</dbReference>
<proteinExistence type="predicted"/>
<dbReference type="SUPFAM" id="SSF56784">
    <property type="entry name" value="HAD-like"/>
    <property type="match status" value="1"/>
</dbReference>
<comment type="caution">
    <text evidence="1">The sequence shown here is derived from an EMBL/GenBank/DDBJ whole genome shotgun (WGS) entry which is preliminary data.</text>
</comment>
<gene>
    <name evidence="1" type="ORF">ENE74_04805</name>
</gene>
<keyword evidence="2" id="KW-1185">Reference proteome</keyword>
<accession>A0A437JD96</accession>
<dbReference type="EMBL" id="RZUL01000001">
    <property type="protein sequence ID" value="RVT43906.1"/>
    <property type="molecule type" value="Genomic_DNA"/>
</dbReference>
<dbReference type="Proteomes" id="UP000282977">
    <property type="component" value="Unassembled WGS sequence"/>
</dbReference>